<evidence type="ECO:0000259" key="5">
    <source>
        <dbReference type="Pfam" id="PF01048"/>
    </source>
</evidence>
<name>A0AA35WVK4_GEOBA</name>
<dbReference type="AlphaFoldDB" id="A0AA35WVK4"/>
<keyword evidence="4" id="KW-0539">Nucleus</keyword>
<dbReference type="PANTHER" id="PTHR42679">
    <property type="entry name" value="S-METHYL-5'-THIOADENOSINE PHOSPHORYLASE"/>
    <property type="match status" value="1"/>
</dbReference>
<dbReference type="GO" id="GO:0005634">
    <property type="term" value="C:nucleus"/>
    <property type="evidence" value="ECO:0007669"/>
    <property type="project" value="UniProtKB-SubCell"/>
</dbReference>
<comment type="similarity">
    <text evidence="4">Belongs to the PNP/MTAP phosphorylase family. MTAP subfamily.</text>
</comment>
<dbReference type="Gene3D" id="3.40.50.1580">
    <property type="entry name" value="Nucleoside phosphorylase domain"/>
    <property type="match status" value="1"/>
</dbReference>
<reference evidence="6" key="1">
    <citation type="submission" date="2023-03" db="EMBL/GenBank/DDBJ databases">
        <authorList>
            <person name="Steffen K."/>
            <person name="Cardenas P."/>
        </authorList>
    </citation>
    <scope>NUCLEOTIDE SEQUENCE</scope>
</reference>
<dbReference type="CDD" id="cd09010">
    <property type="entry name" value="MTAP_SsMTAPII_like_MTIP"/>
    <property type="match status" value="1"/>
</dbReference>
<comment type="function">
    <text evidence="4">Purine nucleoside phosphorylase involved in purine salvage.</text>
</comment>
<dbReference type="NCBIfam" id="TIGR01694">
    <property type="entry name" value="MTAP"/>
    <property type="match status" value="1"/>
</dbReference>
<evidence type="ECO:0000256" key="3">
    <source>
        <dbReference type="ARBA" id="ARBA00022726"/>
    </source>
</evidence>
<feature type="binding site" evidence="4">
    <location>
        <begin position="104"/>
        <end position="105"/>
    </location>
    <ligand>
        <name>phosphate</name>
        <dbReference type="ChEBI" id="CHEBI:43474"/>
    </ligand>
</feature>
<feature type="binding site" evidence="4">
    <location>
        <position position="29"/>
    </location>
    <ligand>
        <name>phosphate</name>
        <dbReference type="ChEBI" id="CHEBI:43474"/>
    </ligand>
</feature>
<sequence>MRKSRIARTRVCESACNMANLKVGIIGGTGLDDPDILSERAEKHVNTPFGKPSDCLITGTIQGTPCVLLSRHGRRHGLSPTQVNYRANMYALKEEGCTHVIVTTACGSLQEHIHPGDIVIIDQFIDRTTKRPLTFYDGTPGGPVGVSHIPMADPFCNRTRSVLARAVESLGISFHRKGTVVTIEGPRFSTRAESCLFRSWGAELVNMTTVPEVCLAKELGMCYASIALPTDYDCWKGQPVNVEW</sequence>
<feature type="binding site" evidence="4">
    <location>
        <begin position="71"/>
        <end position="72"/>
    </location>
    <ligand>
        <name>phosphate</name>
        <dbReference type="ChEBI" id="CHEBI:43474"/>
    </ligand>
</feature>
<keyword evidence="7" id="KW-1185">Reference proteome</keyword>
<dbReference type="Pfam" id="PF01048">
    <property type="entry name" value="PNP_UDP_1"/>
    <property type="match status" value="1"/>
</dbReference>
<dbReference type="InterPro" id="IPR010044">
    <property type="entry name" value="MTAP"/>
</dbReference>
<dbReference type="HAMAP" id="MF_01963">
    <property type="entry name" value="MTAP"/>
    <property type="match status" value="1"/>
</dbReference>
<comment type="miscellaneous">
    <text evidence="4">Although this enzyme belongs to the family of MTA phosphorylases based on sequence homology, it lacks several conserved amino acids in the substrate binding pocket that confer specificity towards MTA.</text>
</comment>
<dbReference type="GO" id="GO:0005829">
    <property type="term" value="C:cytosol"/>
    <property type="evidence" value="ECO:0007669"/>
    <property type="project" value="TreeGrafter"/>
</dbReference>
<feature type="domain" description="Nucleoside phosphorylase" evidence="5">
    <location>
        <begin position="22"/>
        <end position="241"/>
    </location>
</feature>
<keyword evidence="1 4" id="KW-0328">Glycosyltransferase</keyword>
<evidence type="ECO:0000256" key="4">
    <source>
        <dbReference type="HAMAP-Rule" id="MF_03155"/>
    </source>
</evidence>
<keyword evidence="2 4" id="KW-0808">Transferase</keyword>
<dbReference type="InterPro" id="IPR000845">
    <property type="entry name" value="Nucleoside_phosphorylase_d"/>
</dbReference>
<dbReference type="GO" id="GO:0017061">
    <property type="term" value="F:S-methyl-5-thioadenosine phosphorylase activity"/>
    <property type="evidence" value="ECO:0007669"/>
    <property type="project" value="InterPro"/>
</dbReference>
<feature type="site" description="Important for substrate specificity" evidence="4">
    <location>
        <position position="236"/>
    </location>
</feature>
<dbReference type="EMBL" id="CASHTH010002483">
    <property type="protein sequence ID" value="CAI8030476.1"/>
    <property type="molecule type" value="Genomic_DNA"/>
</dbReference>
<dbReference type="SUPFAM" id="SSF53167">
    <property type="entry name" value="Purine and uridine phosphorylases"/>
    <property type="match status" value="1"/>
</dbReference>
<keyword evidence="4" id="KW-0963">Cytoplasm</keyword>
<dbReference type="EC" id="2.4.2.1" evidence="4"/>
<comment type="catalytic activity">
    <reaction evidence="4">
        <text>a purine D-ribonucleoside + phosphate = a purine nucleobase + alpha-D-ribose 1-phosphate</text>
        <dbReference type="Rhea" id="RHEA:19805"/>
        <dbReference type="ChEBI" id="CHEBI:26386"/>
        <dbReference type="ChEBI" id="CHEBI:43474"/>
        <dbReference type="ChEBI" id="CHEBI:57720"/>
        <dbReference type="ChEBI" id="CHEBI:142355"/>
        <dbReference type="EC" id="2.4.2.1"/>
    </reaction>
</comment>
<dbReference type="Proteomes" id="UP001174909">
    <property type="component" value="Unassembled WGS sequence"/>
</dbReference>
<feature type="binding site" evidence="4">
    <location>
        <position position="207"/>
    </location>
    <ligand>
        <name>substrate</name>
    </ligand>
</feature>
<organism evidence="6 7">
    <name type="scientific">Geodia barretti</name>
    <name type="common">Barrett's horny sponge</name>
    <dbReference type="NCBI Taxonomy" id="519541"/>
    <lineage>
        <taxon>Eukaryota</taxon>
        <taxon>Metazoa</taxon>
        <taxon>Porifera</taxon>
        <taxon>Demospongiae</taxon>
        <taxon>Heteroscleromorpha</taxon>
        <taxon>Tetractinellida</taxon>
        <taxon>Astrophorina</taxon>
        <taxon>Geodiidae</taxon>
        <taxon>Geodia</taxon>
    </lineage>
</organism>
<feature type="site" description="Important for substrate specificity" evidence="4">
    <location>
        <position position="189"/>
    </location>
</feature>
<dbReference type="InterPro" id="IPR018099">
    <property type="entry name" value="Purine_phosphorylase-2_CS"/>
</dbReference>
<evidence type="ECO:0000256" key="2">
    <source>
        <dbReference type="ARBA" id="ARBA00022679"/>
    </source>
</evidence>
<evidence type="ECO:0000256" key="1">
    <source>
        <dbReference type="ARBA" id="ARBA00022676"/>
    </source>
</evidence>
<dbReference type="GO" id="GO:0006166">
    <property type="term" value="P:purine ribonucleoside salvage"/>
    <property type="evidence" value="ECO:0007669"/>
    <property type="project" value="UniProtKB-UniRule"/>
</dbReference>
<comment type="caution">
    <text evidence="6">The sequence shown here is derived from an EMBL/GenBank/DDBJ whole genome shotgun (WGS) entry which is preliminary data.</text>
</comment>
<dbReference type="GO" id="GO:0019509">
    <property type="term" value="P:L-methionine salvage from methylthioadenosine"/>
    <property type="evidence" value="ECO:0007669"/>
    <property type="project" value="TreeGrafter"/>
</dbReference>
<dbReference type="PROSITE" id="PS01240">
    <property type="entry name" value="PNP_MTAP_2"/>
    <property type="match status" value="1"/>
</dbReference>
<feature type="binding site" evidence="4">
    <location>
        <begin position="231"/>
        <end position="233"/>
    </location>
    <ligand>
        <name>substrate</name>
    </ligand>
</feature>
<feature type="binding site" evidence="4">
    <location>
        <position position="208"/>
    </location>
    <ligand>
        <name>phosphate</name>
        <dbReference type="ChEBI" id="CHEBI:43474"/>
    </ligand>
</feature>
<keyword evidence="3 4" id="KW-0660">Purine salvage</keyword>
<proteinExistence type="inferred from homology"/>
<accession>A0AA35WVK4</accession>
<comment type="pathway">
    <text evidence="4">Purine metabolism; purine nucleoside salvage.</text>
</comment>
<evidence type="ECO:0000313" key="7">
    <source>
        <dbReference type="Proteomes" id="UP001174909"/>
    </source>
</evidence>
<dbReference type="PANTHER" id="PTHR42679:SF2">
    <property type="entry name" value="S-METHYL-5'-THIOADENOSINE PHOSPHORYLASE"/>
    <property type="match status" value="1"/>
</dbReference>
<evidence type="ECO:0000313" key="6">
    <source>
        <dbReference type="EMBL" id="CAI8030476.1"/>
    </source>
</evidence>
<comment type="subcellular location">
    <subcellularLocation>
        <location evidence="4">Cytoplasm</location>
    </subcellularLocation>
    <subcellularLocation>
        <location evidence="4">Nucleus</location>
    </subcellularLocation>
</comment>
<gene>
    <name evidence="6" type="ORF">GBAR_LOCUS17283</name>
</gene>
<protein>
    <recommendedName>
        <fullName evidence="4">Purine nucleoside phosphorylase</fullName>
        <shortName evidence="4">PNP</shortName>
        <ecNumber evidence="4">2.4.2.1</ecNumber>
    </recommendedName>
</protein>
<comment type="subunit">
    <text evidence="4">Homotrimer.</text>
</comment>
<dbReference type="InterPro" id="IPR035994">
    <property type="entry name" value="Nucleoside_phosphorylase_sf"/>
</dbReference>